<dbReference type="Proteomes" id="UP000220210">
    <property type="component" value="Unassembled WGS sequence"/>
</dbReference>
<comment type="caution">
    <text evidence="2">The sequence shown here is derived from an EMBL/GenBank/DDBJ whole genome shotgun (WGS) entry which is preliminary data.</text>
</comment>
<keyword evidence="1" id="KW-1133">Transmembrane helix</keyword>
<name>A0A9X6ZDJ8_BACCE</name>
<accession>A0A9X6ZDJ8</accession>
<dbReference type="EMBL" id="NTSO01000028">
    <property type="protein sequence ID" value="PFF41894.1"/>
    <property type="molecule type" value="Genomic_DNA"/>
</dbReference>
<gene>
    <name evidence="2" type="ORF">CN357_31040</name>
</gene>
<keyword evidence="1" id="KW-0472">Membrane</keyword>
<protein>
    <submittedName>
        <fullName evidence="2">Uncharacterized protein</fullName>
    </submittedName>
</protein>
<sequence>MKSLLGMWIAQVRWAKRYYKNGLLSYFLHKFGIIKSPTLFLIVYTFKEDIFFWRKLKKR</sequence>
<dbReference type="AlphaFoldDB" id="A0A9X6ZDJ8"/>
<evidence type="ECO:0000313" key="2">
    <source>
        <dbReference type="EMBL" id="PFF41894.1"/>
    </source>
</evidence>
<keyword evidence="1" id="KW-0812">Transmembrane</keyword>
<evidence type="ECO:0000256" key="1">
    <source>
        <dbReference type="SAM" id="Phobius"/>
    </source>
</evidence>
<evidence type="ECO:0000313" key="3">
    <source>
        <dbReference type="Proteomes" id="UP000220210"/>
    </source>
</evidence>
<reference evidence="2 3" key="1">
    <citation type="submission" date="2017-09" db="EMBL/GenBank/DDBJ databases">
        <title>Large-scale bioinformatics analysis of Bacillus genomes uncovers conserved roles of natural products in bacterial physiology.</title>
        <authorList>
            <consortium name="Agbiome Team Llc"/>
            <person name="Bleich R.M."/>
            <person name="Kirk G.J."/>
            <person name="Santa Maria K.C."/>
            <person name="Allen S.E."/>
            <person name="Farag S."/>
            <person name="Shank E.A."/>
            <person name="Bowers A."/>
        </authorList>
    </citation>
    <scope>NUCLEOTIDE SEQUENCE [LARGE SCALE GENOMIC DNA]</scope>
    <source>
        <strain evidence="2 3">AFS020204</strain>
    </source>
</reference>
<feature type="transmembrane region" description="Helical" evidence="1">
    <location>
        <begin position="25"/>
        <end position="46"/>
    </location>
</feature>
<proteinExistence type="predicted"/>
<organism evidence="2 3">
    <name type="scientific">Bacillus cereus</name>
    <dbReference type="NCBI Taxonomy" id="1396"/>
    <lineage>
        <taxon>Bacteria</taxon>
        <taxon>Bacillati</taxon>
        <taxon>Bacillota</taxon>
        <taxon>Bacilli</taxon>
        <taxon>Bacillales</taxon>
        <taxon>Bacillaceae</taxon>
        <taxon>Bacillus</taxon>
        <taxon>Bacillus cereus group</taxon>
    </lineage>
</organism>